<feature type="transmembrane region" description="Helical" evidence="6">
    <location>
        <begin position="231"/>
        <end position="256"/>
    </location>
</feature>
<protein>
    <submittedName>
        <fullName evidence="8">ACS family glucarate transporter-like MFS transporter</fullName>
    </submittedName>
</protein>
<feature type="domain" description="Major facilitator superfamily (MFS) profile" evidence="7">
    <location>
        <begin position="6"/>
        <end position="416"/>
    </location>
</feature>
<dbReference type="SUPFAM" id="SSF103473">
    <property type="entry name" value="MFS general substrate transporter"/>
    <property type="match status" value="1"/>
</dbReference>
<comment type="subcellular location">
    <subcellularLocation>
        <location evidence="1">Cell membrane</location>
        <topology evidence="1">Multi-pass membrane protein</topology>
    </subcellularLocation>
</comment>
<dbReference type="PANTHER" id="PTHR11662">
    <property type="entry name" value="SOLUTE CARRIER FAMILY 17"/>
    <property type="match status" value="1"/>
</dbReference>
<dbReference type="GO" id="GO:0005886">
    <property type="term" value="C:plasma membrane"/>
    <property type="evidence" value="ECO:0007669"/>
    <property type="project" value="UniProtKB-SubCell"/>
</dbReference>
<keyword evidence="2" id="KW-1003">Cell membrane</keyword>
<dbReference type="Pfam" id="PF07690">
    <property type="entry name" value="MFS_1"/>
    <property type="match status" value="1"/>
</dbReference>
<dbReference type="Proteomes" id="UP000295210">
    <property type="component" value="Unassembled WGS sequence"/>
</dbReference>
<feature type="transmembrane region" description="Helical" evidence="6">
    <location>
        <begin position="390"/>
        <end position="411"/>
    </location>
</feature>
<feature type="transmembrane region" description="Helical" evidence="6">
    <location>
        <begin position="363"/>
        <end position="384"/>
    </location>
</feature>
<feature type="transmembrane region" description="Helical" evidence="6">
    <location>
        <begin position="72"/>
        <end position="90"/>
    </location>
</feature>
<name>A0A4R1L3T7_9BACT</name>
<feature type="transmembrane region" description="Helical" evidence="6">
    <location>
        <begin position="96"/>
        <end position="122"/>
    </location>
</feature>
<reference evidence="8 9" key="1">
    <citation type="submission" date="2019-03" db="EMBL/GenBank/DDBJ databases">
        <title>Genomic Encyclopedia of Type Strains, Phase IV (KMG-IV): sequencing the most valuable type-strain genomes for metagenomic binning, comparative biology and taxonomic classification.</title>
        <authorList>
            <person name="Goeker M."/>
        </authorList>
    </citation>
    <scope>NUCLEOTIDE SEQUENCE [LARGE SCALE GENOMIC DNA]</scope>
    <source>
        <strain evidence="8 9">DSM 103428</strain>
    </source>
</reference>
<comment type="caution">
    <text evidence="8">The sequence shown here is derived from an EMBL/GenBank/DDBJ whole genome shotgun (WGS) entry which is preliminary data.</text>
</comment>
<keyword evidence="4 6" id="KW-1133">Transmembrane helix</keyword>
<dbReference type="Gene3D" id="1.20.1250.20">
    <property type="entry name" value="MFS general substrate transporter like domains"/>
    <property type="match status" value="2"/>
</dbReference>
<proteinExistence type="predicted"/>
<dbReference type="PROSITE" id="PS50850">
    <property type="entry name" value="MFS"/>
    <property type="match status" value="1"/>
</dbReference>
<evidence type="ECO:0000256" key="4">
    <source>
        <dbReference type="ARBA" id="ARBA00022989"/>
    </source>
</evidence>
<dbReference type="OrthoDB" id="6360at2"/>
<dbReference type="PIRSF" id="PIRSF002808">
    <property type="entry name" value="Hexose_phosphate_transp"/>
    <property type="match status" value="1"/>
</dbReference>
<organism evidence="8 9">
    <name type="scientific">Acidipila rosea</name>
    <dbReference type="NCBI Taxonomy" id="768535"/>
    <lineage>
        <taxon>Bacteria</taxon>
        <taxon>Pseudomonadati</taxon>
        <taxon>Acidobacteriota</taxon>
        <taxon>Terriglobia</taxon>
        <taxon>Terriglobales</taxon>
        <taxon>Acidobacteriaceae</taxon>
        <taxon>Acidipila</taxon>
    </lineage>
</organism>
<dbReference type="EMBL" id="SMGK01000003">
    <property type="protein sequence ID" value="TCK72715.1"/>
    <property type="molecule type" value="Genomic_DNA"/>
</dbReference>
<feature type="transmembrane region" description="Helical" evidence="6">
    <location>
        <begin position="323"/>
        <end position="342"/>
    </location>
</feature>
<dbReference type="RefSeq" id="WP_131996456.1">
    <property type="nucleotide sequence ID" value="NZ_SMGK01000003.1"/>
</dbReference>
<evidence type="ECO:0000313" key="8">
    <source>
        <dbReference type="EMBL" id="TCK72715.1"/>
    </source>
</evidence>
<keyword evidence="9" id="KW-1185">Reference proteome</keyword>
<evidence type="ECO:0000256" key="2">
    <source>
        <dbReference type="ARBA" id="ARBA00022475"/>
    </source>
</evidence>
<feature type="transmembrane region" description="Helical" evidence="6">
    <location>
        <begin position="299"/>
        <end position="317"/>
    </location>
</feature>
<evidence type="ECO:0000256" key="6">
    <source>
        <dbReference type="SAM" id="Phobius"/>
    </source>
</evidence>
<dbReference type="InterPro" id="IPR020846">
    <property type="entry name" value="MFS_dom"/>
</dbReference>
<feature type="transmembrane region" description="Helical" evidence="6">
    <location>
        <begin position="134"/>
        <end position="155"/>
    </location>
</feature>
<feature type="transmembrane region" description="Helical" evidence="6">
    <location>
        <begin position="268"/>
        <end position="287"/>
    </location>
</feature>
<gene>
    <name evidence="8" type="ORF">C7378_2305</name>
</gene>
<evidence type="ECO:0000259" key="7">
    <source>
        <dbReference type="PROSITE" id="PS50850"/>
    </source>
</evidence>
<dbReference type="InterPro" id="IPR036259">
    <property type="entry name" value="MFS_trans_sf"/>
</dbReference>
<evidence type="ECO:0000256" key="5">
    <source>
        <dbReference type="ARBA" id="ARBA00023136"/>
    </source>
</evidence>
<feature type="transmembrane region" description="Helical" evidence="6">
    <location>
        <begin position="161"/>
        <end position="183"/>
    </location>
</feature>
<dbReference type="InterPro" id="IPR050382">
    <property type="entry name" value="MFS_Na/Anion_cotransporter"/>
</dbReference>
<accession>A0A4R1L3T7</accession>
<feature type="transmembrane region" description="Helical" evidence="6">
    <location>
        <begin position="43"/>
        <end position="60"/>
    </location>
</feature>
<dbReference type="InterPro" id="IPR011701">
    <property type="entry name" value="MFS"/>
</dbReference>
<evidence type="ECO:0000313" key="9">
    <source>
        <dbReference type="Proteomes" id="UP000295210"/>
    </source>
</evidence>
<evidence type="ECO:0000256" key="3">
    <source>
        <dbReference type="ARBA" id="ARBA00022692"/>
    </source>
</evidence>
<keyword evidence="5 6" id="KW-0472">Membrane</keyword>
<dbReference type="AlphaFoldDB" id="A0A4R1L3T7"/>
<dbReference type="GO" id="GO:0022857">
    <property type="term" value="F:transmembrane transporter activity"/>
    <property type="evidence" value="ECO:0007669"/>
    <property type="project" value="InterPro"/>
</dbReference>
<sequence length="421" mass="45417">MLRFFLIFLLFGLSAISFLDRTNISIAAPELRAGFHLSNVELGWVFSAFLVGYAGFQLVAGKLADRYGPRKMLTAGVLGWCLFTAMTAVVQPHWRFALLLLLGVRFALGVGESIIYPAGNLFVSRWIPTSEQGLANGLIFAGVGAGAGLTPPLLNWVIQSYGWRACFWLSALIGVFAAGVWYLSSRDQPEAHPWISAKELEHIRRGLEAKSTADVRKADPSSASPYRNGQIWLLSASYFSFGYTAWIFFSWFFLYLAEVRHLSLRNSAFFTTLPFLAMTISSPVAGYISDRISHAYGSYRGRSIFAAVSLMLTALLLLEGSRITSVTAAALVLASGAGMLYASQSCYWCAAIAASGTKKGAAAGLMNMGGQIGGALTATLTPWIATKFGWIAAFAVAAIVAFAGGVAWLFVRPTRSSQVSL</sequence>
<keyword evidence="3 6" id="KW-0812">Transmembrane</keyword>
<dbReference type="PANTHER" id="PTHR11662:SF399">
    <property type="entry name" value="FI19708P1-RELATED"/>
    <property type="match status" value="1"/>
</dbReference>
<evidence type="ECO:0000256" key="1">
    <source>
        <dbReference type="ARBA" id="ARBA00004651"/>
    </source>
</evidence>
<dbReference type="InterPro" id="IPR000849">
    <property type="entry name" value="Sugar_P_transporter"/>
</dbReference>